<name>A0ABW0LXD3_9BACL</name>
<evidence type="ECO:0000256" key="2">
    <source>
        <dbReference type="ARBA" id="ARBA00006236"/>
    </source>
</evidence>
<feature type="transmembrane region" description="Helical" evidence="8">
    <location>
        <begin position="228"/>
        <end position="248"/>
    </location>
</feature>
<feature type="domain" description="Major facilitator superfamily (MFS) profile" evidence="9">
    <location>
        <begin position="21"/>
        <end position="408"/>
    </location>
</feature>
<evidence type="ECO:0000256" key="4">
    <source>
        <dbReference type="ARBA" id="ARBA00022475"/>
    </source>
</evidence>
<dbReference type="InterPro" id="IPR004812">
    <property type="entry name" value="Efflux_drug-R_Bcr/CmlA"/>
</dbReference>
<feature type="transmembrane region" description="Helical" evidence="8">
    <location>
        <begin position="21"/>
        <end position="39"/>
    </location>
</feature>
<accession>A0ABW0LXD3</accession>
<feature type="transmembrane region" description="Helical" evidence="8">
    <location>
        <begin position="320"/>
        <end position="345"/>
    </location>
</feature>
<feature type="transmembrane region" description="Helical" evidence="8">
    <location>
        <begin position="148"/>
        <end position="166"/>
    </location>
</feature>
<keyword evidence="6 8" id="KW-1133">Transmembrane helix</keyword>
<dbReference type="SUPFAM" id="SSF103473">
    <property type="entry name" value="MFS general substrate transporter"/>
    <property type="match status" value="1"/>
</dbReference>
<feature type="transmembrane region" description="Helical" evidence="8">
    <location>
        <begin position="115"/>
        <end position="136"/>
    </location>
</feature>
<dbReference type="Pfam" id="PF07690">
    <property type="entry name" value="MFS_1"/>
    <property type="match status" value="1"/>
</dbReference>
<dbReference type="InterPro" id="IPR001958">
    <property type="entry name" value="Tet-R_TetA/multi-R_MdtG-like"/>
</dbReference>
<protein>
    <recommendedName>
        <fullName evidence="8">Bcr/CflA family efflux transporter</fullName>
    </recommendedName>
</protein>
<feature type="transmembrane region" description="Helical" evidence="8">
    <location>
        <begin position="59"/>
        <end position="77"/>
    </location>
</feature>
<proteinExistence type="inferred from homology"/>
<dbReference type="PROSITE" id="PS50850">
    <property type="entry name" value="MFS"/>
    <property type="match status" value="1"/>
</dbReference>
<sequence>MKQQDYAKITPGVREAGKAKFVWLIVLLGSLSAFGPLSLDLYLPALPMLEDSLNTSSSSVQLSLTACMVGLSVGQLFAGAFSDFRGRRLPLLIGLFVYAVASVLCAFSPSIGVLVALRFVQGLAGSAGIVISRAIVRDLYSGPELTRFYAMLMLVNGAAPILSPVVGGQLLKAMPWEGLFAVLAGWGVLTLLAIWFGLPETLPAGKRMTGGMRQTLLTFRGLVRNRTFMGFALAQAFITAAMFAYISGSPFVLQNIYGVSPQMFSLFFAINGLGIIVAGQFGGRLASRFGEKRLFLIGMLTAAAGGCLVLIAVATEASLAALLVPLFFVVSSVGIVGATGFTLAMRDQGHAAGSASALLGLLSFLIGGLLAPVVGIAGGDDALPMGIIIAATDVGAVVIYFFMISRIERRKNHDHTISA</sequence>
<dbReference type="CDD" id="cd17320">
    <property type="entry name" value="MFS_MdfA_MDR_like"/>
    <property type="match status" value="1"/>
</dbReference>
<feature type="transmembrane region" description="Helical" evidence="8">
    <location>
        <begin position="89"/>
        <end position="109"/>
    </location>
</feature>
<evidence type="ECO:0000256" key="1">
    <source>
        <dbReference type="ARBA" id="ARBA00004651"/>
    </source>
</evidence>
<evidence type="ECO:0000256" key="8">
    <source>
        <dbReference type="RuleBase" id="RU365088"/>
    </source>
</evidence>
<evidence type="ECO:0000259" key="9">
    <source>
        <dbReference type="PROSITE" id="PS50850"/>
    </source>
</evidence>
<evidence type="ECO:0000313" key="10">
    <source>
        <dbReference type="EMBL" id="MFC5469268.1"/>
    </source>
</evidence>
<reference evidence="11" key="1">
    <citation type="journal article" date="2019" name="Int. J. Syst. Evol. Microbiol.">
        <title>The Global Catalogue of Microorganisms (GCM) 10K type strain sequencing project: providing services to taxonomists for standard genome sequencing and annotation.</title>
        <authorList>
            <consortium name="The Broad Institute Genomics Platform"/>
            <consortium name="The Broad Institute Genome Sequencing Center for Infectious Disease"/>
            <person name="Wu L."/>
            <person name="Ma J."/>
        </authorList>
    </citation>
    <scope>NUCLEOTIDE SEQUENCE [LARGE SCALE GENOMIC DNA]</scope>
    <source>
        <strain evidence="11">CCUG 57113</strain>
    </source>
</reference>
<feature type="transmembrane region" description="Helical" evidence="8">
    <location>
        <begin position="383"/>
        <end position="403"/>
    </location>
</feature>
<dbReference type="PRINTS" id="PR01035">
    <property type="entry name" value="TCRTETA"/>
</dbReference>
<comment type="similarity">
    <text evidence="2 8">Belongs to the major facilitator superfamily. Bcr/CmlA family.</text>
</comment>
<keyword evidence="7 8" id="KW-0472">Membrane</keyword>
<gene>
    <name evidence="10" type="ORF">ACFPPD_11100</name>
</gene>
<keyword evidence="3 8" id="KW-0813">Transport</keyword>
<dbReference type="InterPro" id="IPR011701">
    <property type="entry name" value="MFS"/>
</dbReference>
<comment type="subcellular location">
    <subcellularLocation>
        <location evidence="1 8">Cell membrane</location>
        <topology evidence="1 8">Multi-pass membrane protein</topology>
    </subcellularLocation>
</comment>
<evidence type="ECO:0000256" key="6">
    <source>
        <dbReference type="ARBA" id="ARBA00022989"/>
    </source>
</evidence>
<dbReference type="InterPro" id="IPR020846">
    <property type="entry name" value="MFS_dom"/>
</dbReference>
<keyword evidence="4 8" id="KW-1003">Cell membrane</keyword>
<dbReference type="EMBL" id="JBHSMH010000030">
    <property type="protein sequence ID" value="MFC5469268.1"/>
    <property type="molecule type" value="Genomic_DNA"/>
</dbReference>
<dbReference type="PANTHER" id="PTHR23502:SF132">
    <property type="entry name" value="POLYAMINE TRANSPORTER 2-RELATED"/>
    <property type="match status" value="1"/>
</dbReference>
<keyword evidence="11" id="KW-1185">Reference proteome</keyword>
<organism evidence="10 11">
    <name type="scientific">Cohnella suwonensis</name>
    <dbReference type="NCBI Taxonomy" id="696072"/>
    <lineage>
        <taxon>Bacteria</taxon>
        <taxon>Bacillati</taxon>
        <taxon>Bacillota</taxon>
        <taxon>Bacilli</taxon>
        <taxon>Bacillales</taxon>
        <taxon>Paenibacillaceae</taxon>
        <taxon>Cohnella</taxon>
    </lineage>
</organism>
<feature type="transmembrane region" description="Helical" evidence="8">
    <location>
        <begin position="178"/>
        <end position="198"/>
    </location>
</feature>
<dbReference type="Gene3D" id="1.20.1720.10">
    <property type="entry name" value="Multidrug resistance protein D"/>
    <property type="match status" value="1"/>
</dbReference>
<evidence type="ECO:0000313" key="11">
    <source>
        <dbReference type="Proteomes" id="UP001596105"/>
    </source>
</evidence>
<comment type="caution">
    <text evidence="10">The sequence shown here is derived from an EMBL/GenBank/DDBJ whole genome shotgun (WGS) entry which is preliminary data.</text>
</comment>
<evidence type="ECO:0000256" key="5">
    <source>
        <dbReference type="ARBA" id="ARBA00022692"/>
    </source>
</evidence>
<dbReference type="RefSeq" id="WP_209749313.1">
    <property type="nucleotide sequence ID" value="NZ_JBHSMH010000030.1"/>
</dbReference>
<feature type="transmembrane region" description="Helical" evidence="8">
    <location>
        <begin position="294"/>
        <end position="314"/>
    </location>
</feature>
<evidence type="ECO:0000256" key="3">
    <source>
        <dbReference type="ARBA" id="ARBA00022448"/>
    </source>
</evidence>
<keyword evidence="5 8" id="KW-0812">Transmembrane</keyword>
<dbReference type="Proteomes" id="UP001596105">
    <property type="component" value="Unassembled WGS sequence"/>
</dbReference>
<feature type="transmembrane region" description="Helical" evidence="8">
    <location>
        <begin position="357"/>
        <end position="377"/>
    </location>
</feature>
<feature type="transmembrane region" description="Helical" evidence="8">
    <location>
        <begin position="263"/>
        <end position="282"/>
    </location>
</feature>
<evidence type="ECO:0000256" key="7">
    <source>
        <dbReference type="ARBA" id="ARBA00023136"/>
    </source>
</evidence>
<dbReference type="InterPro" id="IPR036259">
    <property type="entry name" value="MFS_trans_sf"/>
</dbReference>
<dbReference type="NCBIfam" id="TIGR00710">
    <property type="entry name" value="efflux_Bcr_CflA"/>
    <property type="match status" value="1"/>
</dbReference>
<dbReference type="PANTHER" id="PTHR23502">
    <property type="entry name" value="MAJOR FACILITATOR SUPERFAMILY"/>
    <property type="match status" value="1"/>
</dbReference>